<keyword evidence="2 4" id="KW-0863">Zinc-finger</keyword>
<evidence type="ECO:0000256" key="5">
    <source>
        <dbReference type="SAM" id="MobiDB-lite"/>
    </source>
</evidence>
<proteinExistence type="predicted"/>
<feature type="region of interest" description="Disordered" evidence="5">
    <location>
        <begin position="231"/>
        <end position="262"/>
    </location>
</feature>
<feature type="compositionally biased region" description="Basic and acidic residues" evidence="5">
    <location>
        <begin position="37"/>
        <end position="54"/>
    </location>
</feature>
<dbReference type="PANTHER" id="PTHR33680">
    <property type="entry name" value="OS07G0190500 PROTEIN"/>
    <property type="match status" value="1"/>
</dbReference>
<comment type="caution">
    <text evidence="7">The sequence shown here is derived from an EMBL/GenBank/DDBJ whole genome shotgun (WGS) entry which is preliminary data.</text>
</comment>
<sequence>MDCLLRIGKRDAEEIVEKQVESKKKQKAVNGGVAQAVEEKTKEKNVKKEKRTSSKDSSSSNEEEHKKEEETMKSASVGVKSVSVAGAKKDESDSSEDRGSEESDSDDVKAVEQPNKVEHSVPAKKFEMSSDEEMSETVVGQPKLAPTAAKKEDTSDDSEDDSDDSDSYDEIDPDEAYKCPCGRGDIVLRTSCQPRSFDKLYYTCPRLKPKNKKYGCGYFIWKDDLDLQLRRSSSHGPSAAQGSSSGHSTHPSSSPRYRPTECSNCKVKDRRIEMLEARLEMERRREDHACQSAPMLLELLNDK</sequence>
<feature type="region of interest" description="Disordered" evidence="5">
    <location>
        <begin position="19"/>
        <end position="178"/>
    </location>
</feature>
<feature type="compositionally biased region" description="Basic and acidic residues" evidence="5">
    <location>
        <begin position="87"/>
        <end position="128"/>
    </location>
</feature>
<keyword evidence="3" id="KW-0862">Zinc</keyword>
<evidence type="ECO:0000259" key="6">
    <source>
        <dbReference type="PROSITE" id="PS51999"/>
    </source>
</evidence>
<feature type="compositionally biased region" description="Low complexity" evidence="5">
    <location>
        <begin position="242"/>
        <end position="255"/>
    </location>
</feature>
<evidence type="ECO:0000256" key="4">
    <source>
        <dbReference type="PROSITE-ProRule" id="PRU01343"/>
    </source>
</evidence>
<feature type="compositionally biased region" description="Low complexity" evidence="5">
    <location>
        <begin position="73"/>
        <end position="86"/>
    </location>
</feature>
<organism evidence="7">
    <name type="scientific">Tanacetum cinerariifolium</name>
    <name type="common">Dalmatian daisy</name>
    <name type="synonym">Chrysanthemum cinerariifolium</name>
    <dbReference type="NCBI Taxonomy" id="118510"/>
    <lineage>
        <taxon>Eukaryota</taxon>
        <taxon>Viridiplantae</taxon>
        <taxon>Streptophyta</taxon>
        <taxon>Embryophyta</taxon>
        <taxon>Tracheophyta</taxon>
        <taxon>Spermatophyta</taxon>
        <taxon>Magnoliopsida</taxon>
        <taxon>eudicotyledons</taxon>
        <taxon>Gunneridae</taxon>
        <taxon>Pentapetalae</taxon>
        <taxon>asterids</taxon>
        <taxon>campanulids</taxon>
        <taxon>Asterales</taxon>
        <taxon>Asteraceae</taxon>
        <taxon>Asteroideae</taxon>
        <taxon>Anthemideae</taxon>
        <taxon>Anthemidinae</taxon>
        <taxon>Tanacetum</taxon>
    </lineage>
</organism>
<dbReference type="InterPro" id="IPR010666">
    <property type="entry name" value="Znf_GRF"/>
</dbReference>
<dbReference type="PANTHER" id="PTHR33680:SF1">
    <property type="entry name" value="OS05G0489500 PROTEIN"/>
    <property type="match status" value="1"/>
</dbReference>
<feature type="compositionally biased region" description="Acidic residues" evidence="5">
    <location>
        <begin position="154"/>
        <end position="174"/>
    </location>
</feature>
<keyword evidence="1" id="KW-0479">Metal-binding</keyword>
<evidence type="ECO:0000256" key="3">
    <source>
        <dbReference type="ARBA" id="ARBA00022833"/>
    </source>
</evidence>
<feature type="compositionally biased region" description="Basic and acidic residues" evidence="5">
    <location>
        <begin position="62"/>
        <end position="72"/>
    </location>
</feature>
<dbReference type="AlphaFoldDB" id="A0A6L2JFL1"/>
<feature type="domain" description="GRF-type" evidence="6">
    <location>
        <begin position="179"/>
        <end position="225"/>
    </location>
</feature>
<evidence type="ECO:0000256" key="2">
    <source>
        <dbReference type="ARBA" id="ARBA00022771"/>
    </source>
</evidence>
<gene>
    <name evidence="7" type="ORF">Tci_006683</name>
</gene>
<protein>
    <recommendedName>
        <fullName evidence="6">GRF-type domain-containing protein</fullName>
    </recommendedName>
</protein>
<dbReference type="PROSITE" id="PS51999">
    <property type="entry name" value="ZF_GRF"/>
    <property type="match status" value="1"/>
</dbReference>
<reference evidence="7" key="1">
    <citation type="journal article" date="2019" name="Sci. Rep.">
        <title>Draft genome of Tanacetum cinerariifolium, the natural source of mosquito coil.</title>
        <authorList>
            <person name="Yamashiro T."/>
            <person name="Shiraishi A."/>
            <person name="Satake H."/>
            <person name="Nakayama K."/>
        </authorList>
    </citation>
    <scope>NUCLEOTIDE SEQUENCE</scope>
</reference>
<name>A0A6L2JFL1_TANCI</name>
<evidence type="ECO:0000256" key="1">
    <source>
        <dbReference type="ARBA" id="ARBA00022723"/>
    </source>
</evidence>
<evidence type="ECO:0000313" key="7">
    <source>
        <dbReference type="EMBL" id="GEU34705.1"/>
    </source>
</evidence>
<accession>A0A6L2JFL1</accession>
<dbReference type="GO" id="GO:0008270">
    <property type="term" value="F:zinc ion binding"/>
    <property type="evidence" value="ECO:0007669"/>
    <property type="project" value="UniProtKB-KW"/>
</dbReference>
<dbReference type="EMBL" id="BKCJ010000609">
    <property type="protein sequence ID" value="GEU34705.1"/>
    <property type="molecule type" value="Genomic_DNA"/>
</dbReference>